<dbReference type="EMBL" id="FWXR01000031">
    <property type="protein sequence ID" value="SMD12110.1"/>
    <property type="molecule type" value="Genomic_DNA"/>
</dbReference>
<evidence type="ECO:0000313" key="2">
    <source>
        <dbReference type="EMBL" id="SMD12110.1"/>
    </source>
</evidence>
<dbReference type="GO" id="GO:0003677">
    <property type="term" value="F:DNA binding"/>
    <property type="evidence" value="ECO:0007669"/>
    <property type="project" value="InterPro"/>
</dbReference>
<reference evidence="2 3" key="1">
    <citation type="submission" date="2017-04" db="EMBL/GenBank/DDBJ databases">
        <authorList>
            <person name="Afonso C.L."/>
            <person name="Miller P.J."/>
            <person name="Scott M.A."/>
            <person name="Spackman E."/>
            <person name="Goraichik I."/>
            <person name="Dimitrov K.M."/>
            <person name="Suarez D.L."/>
            <person name="Swayne D.E."/>
        </authorList>
    </citation>
    <scope>NUCLEOTIDE SEQUENCE [LARGE SCALE GENOMIC DNA]</scope>
    <source>
        <strain evidence="2 3">CGMCC 1.10972</strain>
    </source>
</reference>
<sequence>MARVVSESGHQKIIAADFAKRLNIAADSSDRCPPLHRGRYEWLIAELNNRYDIGITKETARKWFSGEARPRANKASQVAEVFQVDSTWLLHGIGPHDDPADEKQVQGGASAAVNLLAGMLMALDVPTAFPGTDDPLRDSVSLYAVIARRQVRLHATWGDTSVKGRVKFIIPNEHEIVNVIGVIPGDTERCFRLFHIVQDAISKYGRKRGGYIEISMVLDDAEMQVEDIRIPEIKALKAML</sequence>
<proteinExistence type="predicted"/>
<keyword evidence="3" id="KW-1185">Reference proteome</keyword>
<dbReference type="InterPro" id="IPR001387">
    <property type="entry name" value="Cro/C1-type_HTH"/>
</dbReference>
<dbReference type="RefSeq" id="WP_084412764.1">
    <property type="nucleotide sequence ID" value="NZ_FWXR01000031.1"/>
</dbReference>
<protein>
    <recommendedName>
        <fullName evidence="1">HTH cro/C1-type domain-containing protein</fullName>
    </recommendedName>
</protein>
<organism evidence="2 3">
    <name type="scientific">Fulvimarina manganoxydans</name>
    <dbReference type="NCBI Taxonomy" id="937218"/>
    <lineage>
        <taxon>Bacteria</taxon>
        <taxon>Pseudomonadati</taxon>
        <taxon>Pseudomonadota</taxon>
        <taxon>Alphaproteobacteria</taxon>
        <taxon>Hyphomicrobiales</taxon>
        <taxon>Aurantimonadaceae</taxon>
        <taxon>Fulvimarina</taxon>
    </lineage>
</organism>
<dbReference type="InterPro" id="IPR010982">
    <property type="entry name" value="Lambda_DNA-bd_dom_sf"/>
</dbReference>
<name>A0A1W2EQY0_9HYPH</name>
<evidence type="ECO:0000259" key="1">
    <source>
        <dbReference type="PROSITE" id="PS50943"/>
    </source>
</evidence>
<dbReference type="Gene3D" id="1.10.260.40">
    <property type="entry name" value="lambda repressor-like DNA-binding domains"/>
    <property type="match status" value="1"/>
</dbReference>
<dbReference type="Proteomes" id="UP000192656">
    <property type="component" value="Unassembled WGS sequence"/>
</dbReference>
<dbReference type="PROSITE" id="PS50943">
    <property type="entry name" value="HTH_CROC1"/>
    <property type="match status" value="1"/>
</dbReference>
<dbReference type="AlphaFoldDB" id="A0A1W2EQY0"/>
<gene>
    <name evidence="2" type="ORF">SAMN06297251_13117</name>
</gene>
<accession>A0A1W2EQY0</accession>
<dbReference type="OrthoDB" id="7863224at2"/>
<evidence type="ECO:0000313" key="3">
    <source>
        <dbReference type="Proteomes" id="UP000192656"/>
    </source>
</evidence>
<feature type="domain" description="HTH cro/C1-type" evidence="1">
    <location>
        <begin position="53"/>
        <end position="89"/>
    </location>
</feature>